<dbReference type="GO" id="GO:0003676">
    <property type="term" value="F:nucleic acid binding"/>
    <property type="evidence" value="ECO:0007669"/>
    <property type="project" value="InterPro"/>
</dbReference>
<dbReference type="EMBL" id="LNCD01000045">
    <property type="protein sequence ID" value="KWV56025.1"/>
    <property type="molecule type" value="Genomic_DNA"/>
</dbReference>
<organism evidence="2 3">
    <name type="scientific">Rhizobium altiplani</name>
    <dbReference type="NCBI Taxonomy" id="1864509"/>
    <lineage>
        <taxon>Bacteria</taxon>
        <taxon>Pseudomonadati</taxon>
        <taxon>Pseudomonadota</taxon>
        <taxon>Alphaproteobacteria</taxon>
        <taxon>Hyphomicrobiales</taxon>
        <taxon>Rhizobiaceae</taxon>
        <taxon>Rhizobium/Agrobacterium group</taxon>
        <taxon>Rhizobium</taxon>
    </lineage>
</organism>
<sequence length="862" mass="97256">MAFKSAAPAEIVPASPEEILLTLPRRTIPGVLLHQGEIMRSYATQAIADPDVALQLPTGSGKTLVGLMIAEWRRRKFRERVVYLCPTRQLVNQVVEQARTQYGLTISAFTGSKREYDAHARAEYQNADRVAVTTYNSLFNTNPFFSNPDVIVIDDAHAAENYIGEMWTVRIQRTKSQHRILFEALTGVLRPHLDPFDFSRLWGRWDSNPEDRRWVDKLPTPIFAEIRDELTAVIDAHAEDLDLRWSWSMIRSHLHACQIYISSTEFLIRPLLAPTWQHAPYQNARQRIFMSATLGAGGDLERLTGRRTIKRLQVPEGWDRQGIGRRFFIFPDSSLEADDVSALRQHLMRRAGRSLVLVPSDQQADEIREEVRTNLGFATFTADDIEESKQPFVATPQAVAVIANRYDGIDFPGNDCRLLFIEGLPRAANLQERFIMLRMGASQLFNDRVQTRVLQAIGRCTRSLQDYSAAVVSGEELPDYLADRRRRVHFHPELQAELEFGNEQSAGTTMTDIIENFDIFLANDARWGAANNDILAKRAMAVQQPFPALAELQAIVGREIEYQNRLWQSDFEGAVEAAEAVLGGLTDPDLRGYRALWHYLAGSAAWYGERAGIASLGVKARSHFNHAKRAASDLPWLVKLARYQAVDEPHIGRSPRLLRQIERVEGVLERLGTVTDRDFNKREQEILQGLASKDGFEHAQVRLGEMLGFVAGKREVDASPDPWWAADDLCLVFEDHAGATNDVLDATKARQAFSHPNWIRDHVALPENATIVPVLVTPVTKAKSGAIPHLHTVSLWEIESFRTWAGQALRTLRELRRTFGQPGDLVWRANAAERFEQAGMGADQIHEWLKGRIASGILQSVL</sequence>
<dbReference type="SMART" id="SM00487">
    <property type="entry name" value="DEXDc"/>
    <property type="match status" value="1"/>
</dbReference>
<dbReference type="InterPro" id="IPR011545">
    <property type="entry name" value="DEAD/DEAH_box_helicase_dom"/>
</dbReference>
<dbReference type="InterPro" id="IPR027417">
    <property type="entry name" value="P-loop_NTPase"/>
</dbReference>
<dbReference type="Gene3D" id="3.40.50.300">
    <property type="entry name" value="P-loop containing nucleotide triphosphate hydrolases"/>
    <property type="match status" value="2"/>
</dbReference>
<dbReference type="PANTHER" id="PTHR14074:SF39">
    <property type="entry name" value="FANCONI ANEMIA GROUP M PROTEIN"/>
    <property type="match status" value="1"/>
</dbReference>
<evidence type="ECO:0000259" key="1">
    <source>
        <dbReference type="PROSITE" id="PS51192"/>
    </source>
</evidence>
<dbReference type="OrthoDB" id="366844at2"/>
<evidence type="ECO:0000313" key="2">
    <source>
        <dbReference type="EMBL" id="KWV56025.1"/>
    </source>
</evidence>
<keyword evidence="2" id="KW-0378">Hydrolase</keyword>
<accession>A0A109JVZ3</accession>
<dbReference type="Pfam" id="PF13307">
    <property type="entry name" value="Helicase_C_2"/>
    <property type="match status" value="1"/>
</dbReference>
<keyword evidence="3" id="KW-1185">Reference proteome</keyword>
<dbReference type="PANTHER" id="PTHR14074">
    <property type="entry name" value="HELICASE WITH DEATH DOMAIN-RELATED"/>
    <property type="match status" value="1"/>
</dbReference>
<reference evidence="2 3" key="1">
    <citation type="submission" date="2015-11" db="EMBL/GenBank/DDBJ databases">
        <title>Draft Genome Sequence of the Strain BR 10423 (Rhizobium sp.) isolated from nodules of Mimosa pudica.</title>
        <authorList>
            <person name="Barauna A.C."/>
            <person name="Zilli J.E."/>
            <person name="Simoes-Araujo J.L."/>
            <person name="Reis V.M."/>
            <person name="James E.K."/>
            <person name="Reis F.B.Jr."/>
            <person name="Rouws L.F."/>
            <person name="Passos S.R."/>
            <person name="Gois S.R."/>
        </authorList>
    </citation>
    <scope>NUCLEOTIDE SEQUENCE [LARGE SCALE GENOMIC DNA]</scope>
    <source>
        <strain evidence="2 3">BR10423</strain>
    </source>
</reference>
<dbReference type="GO" id="GO:0016818">
    <property type="term" value="F:hydrolase activity, acting on acid anhydrides, in phosphorus-containing anhydrides"/>
    <property type="evidence" value="ECO:0007669"/>
    <property type="project" value="InterPro"/>
</dbReference>
<dbReference type="SUPFAM" id="SSF52540">
    <property type="entry name" value="P-loop containing nucleoside triphosphate hydrolases"/>
    <property type="match status" value="1"/>
</dbReference>
<dbReference type="Proteomes" id="UP000068164">
    <property type="component" value="Unassembled WGS sequence"/>
</dbReference>
<dbReference type="RefSeq" id="WP_062369548.1">
    <property type="nucleotide sequence ID" value="NZ_LNCD01000045.1"/>
</dbReference>
<gene>
    <name evidence="2" type="ORF">AS026_35755</name>
</gene>
<protein>
    <submittedName>
        <fullName evidence="2">DEAD/DEAH box helicase</fullName>
    </submittedName>
</protein>
<feature type="domain" description="Helicase ATP-binding" evidence="1">
    <location>
        <begin position="43"/>
        <end position="312"/>
    </location>
</feature>
<dbReference type="PROSITE" id="PS51192">
    <property type="entry name" value="HELICASE_ATP_BIND_1"/>
    <property type="match status" value="1"/>
</dbReference>
<dbReference type="AlphaFoldDB" id="A0A109JVZ3"/>
<evidence type="ECO:0000313" key="3">
    <source>
        <dbReference type="Proteomes" id="UP000068164"/>
    </source>
</evidence>
<dbReference type="InterPro" id="IPR006555">
    <property type="entry name" value="ATP-dep_Helicase_C"/>
</dbReference>
<keyword evidence="2" id="KW-0347">Helicase</keyword>
<keyword evidence="2" id="KW-0547">Nucleotide-binding</keyword>
<name>A0A109JVZ3_9HYPH</name>
<dbReference type="GO" id="GO:0005524">
    <property type="term" value="F:ATP binding"/>
    <property type="evidence" value="ECO:0007669"/>
    <property type="project" value="InterPro"/>
</dbReference>
<comment type="caution">
    <text evidence="2">The sequence shown here is derived from an EMBL/GenBank/DDBJ whole genome shotgun (WGS) entry which is preliminary data.</text>
</comment>
<dbReference type="InterPro" id="IPR051363">
    <property type="entry name" value="RLR_Helicase"/>
</dbReference>
<dbReference type="InterPro" id="IPR014001">
    <property type="entry name" value="Helicase_ATP-bd"/>
</dbReference>
<proteinExistence type="predicted"/>
<dbReference type="CDD" id="cd00046">
    <property type="entry name" value="SF2-N"/>
    <property type="match status" value="1"/>
</dbReference>
<keyword evidence="2" id="KW-0067">ATP-binding</keyword>
<dbReference type="Pfam" id="PF00270">
    <property type="entry name" value="DEAD"/>
    <property type="match status" value="1"/>
</dbReference>
<dbReference type="GO" id="GO:0004386">
    <property type="term" value="F:helicase activity"/>
    <property type="evidence" value="ECO:0007669"/>
    <property type="project" value="UniProtKB-KW"/>
</dbReference>
<dbReference type="GO" id="GO:0005737">
    <property type="term" value="C:cytoplasm"/>
    <property type="evidence" value="ECO:0007669"/>
    <property type="project" value="TreeGrafter"/>
</dbReference>
<dbReference type="GO" id="GO:0006139">
    <property type="term" value="P:nucleobase-containing compound metabolic process"/>
    <property type="evidence" value="ECO:0007669"/>
    <property type="project" value="InterPro"/>
</dbReference>